<feature type="compositionally biased region" description="Low complexity" evidence="2">
    <location>
        <begin position="842"/>
        <end position="861"/>
    </location>
</feature>
<name>A0AAD6C783_9EURO</name>
<reference evidence="4" key="2">
    <citation type="journal article" date="2023" name="IMA Fungus">
        <title>Comparative genomic study of the Penicillium genus elucidates a diverse pangenome and 15 lateral gene transfer events.</title>
        <authorList>
            <person name="Petersen C."/>
            <person name="Sorensen T."/>
            <person name="Nielsen M.R."/>
            <person name="Sondergaard T.E."/>
            <person name="Sorensen J.L."/>
            <person name="Fitzpatrick D.A."/>
            <person name="Frisvad J.C."/>
            <person name="Nielsen K.L."/>
        </authorList>
    </citation>
    <scope>NUCLEOTIDE SEQUENCE</scope>
    <source>
        <strain evidence="4">IBT 16125</strain>
    </source>
</reference>
<dbReference type="AlphaFoldDB" id="A0AAD6C783"/>
<evidence type="ECO:0000256" key="2">
    <source>
        <dbReference type="SAM" id="MobiDB-lite"/>
    </source>
</evidence>
<keyword evidence="5" id="KW-1185">Reference proteome</keyword>
<evidence type="ECO:0000313" key="4">
    <source>
        <dbReference type="EMBL" id="KAJ5450305.1"/>
    </source>
</evidence>
<proteinExistence type="predicted"/>
<reference evidence="4" key="1">
    <citation type="submission" date="2022-12" db="EMBL/GenBank/DDBJ databases">
        <authorList>
            <person name="Petersen C."/>
        </authorList>
    </citation>
    <scope>NUCLEOTIDE SEQUENCE</scope>
    <source>
        <strain evidence="4">IBT 16125</strain>
    </source>
</reference>
<dbReference type="GO" id="GO:0008270">
    <property type="term" value="F:zinc ion binding"/>
    <property type="evidence" value="ECO:0007669"/>
    <property type="project" value="InterPro"/>
</dbReference>
<dbReference type="GeneID" id="81600379"/>
<organism evidence="4 5">
    <name type="scientific">Penicillium daleae</name>
    <dbReference type="NCBI Taxonomy" id="63821"/>
    <lineage>
        <taxon>Eukaryota</taxon>
        <taxon>Fungi</taxon>
        <taxon>Dikarya</taxon>
        <taxon>Ascomycota</taxon>
        <taxon>Pezizomycotina</taxon>
        <taxon>Eurotiomycetes</taxon>
        <taxon>Eurotiomycetidae</taxon>
        <taxon>Eurotiales</taxon>
        <taxon>Aspergillaceae</taxon>
        <taxon>Penicillium</taxon>
    </lineage>
</organism>
<protein>
    <recommendedName>
        <fullName evidence="3">Xylanolytic transcriptional activator regulatory domain-containing protein</fullName>
    </recommendedName>
</protein>
<feature type="compositionally biased region" description="Polar residues" evidence="2">
    <location>
        <begin position="81"/>
        <end position="91"/>
    </location>
</feature>
<feature type="domain" description="Xylanolytic transcriptional activator regulatory" evidence="3">
    <location>
        <begin position="372"/>
        <end position="487"/>
    </location>
</feature>
<dbReference type="GO" id="GO:0003677">
    <property type="term" value="F:DNA binding"/>
    <property type="evidence" value="ECO:0007669"/>
    <property type="project" value="InterPro"/>
</dbReference>
<feature type="region of interest" description="Disordered" evidence="2">
    <location>
        <begin position="820"/>
        <end position="892"/>
    </location>
</feature>
<feature type="compositionally biased region" description="Polar residues" evidence="2">
    <location>
        <begin position="867"/>
        <end position="892"/>
    </location>
</feature>
<dbReference type="InterPro" id="IPR007219">
    <property type="entry name" value="XnlR_reg_dom"/>
</dbReference>
<dbReference type="EMBL" id="JAPVEA010000006">
    <property type="protein sequence ID" value="KAJ5450305.1"/>
    <property type="molecule type" value="Genomic_DNA"/>
</dbReference>
<evidence type="ECO:0000256" key="1">
    <source>
        <dbReference type="ARBA" id="ARBA00023242"/>
    </source>
</evidence>
<dbReference type="Proteomes" id="UP001213681">
    <property type="component" value="Unassembled WGS sequence"/>
</dbReference>
<dbReference type="PANTHER" id="PTHR47783">
    <property type="entry name" value="ZN(II)2CYS6 TRANSCRIPTION FACTOR (EUROFUNG)-RELATED"/>
    <property type="match status" value="1"/>
</dbReference>
<gene>
    <name evidence="4" type="ORF">N7458_006754</name>
</gene>
<sequence length="1029" mass="111976">PPSPKKKSGGNASGPRQIRFVATDGQPQTKRRRVNAAYDTWKRIYYSPVDPFAHDLATVCKTCSEFKHVCLGYSDSTAHLRSQSDSASRTQAPPLAGSKEASQRIAQAVESCSPEPPPTPVPRVKTDKSPQAPKQLEKVISARETSSRINKEADFLATGDSPESGRTSISSSNRTHVPYFRYFGPTAIVPGFKQMVVQVRGSRKSNPSMSSDSLSPLRSPKQSDAPINLEATLLVPREDRDANTIPFYDRDDALPVSNLVAHLCDLFFLSVFATRSLFAGSQGEEDRYNVGGCGLFFGSQILPSPTSRSPQAPPIDRSQPPADVNLCDRGLPFAHRAMNALVDALACPTLSAVQACLLLAYEQFGSNHDSGLWMYLGISIRMAQDLGLQKLQGLKYNYGQKGVTPSAVVTGQAGKLREDQYDDLDVYQSPKTIPPVIGAERARERERVDSFWSIFFLDRVISSGTGRPVTLRDEDIELCFPLQSESQLPNGWPAPFPPLIRIIHLYGRVTDLINGIQDANHVTSDTLKRLAGMESDLTGIYQRLSPRLHFNAANFQAYVKAKEGTNFILLHFWFHTLIVLLHQPTLLNSFGGTIQHLYPNSRELSMSSAKTIADILSFSELVDGKSFIGNPFTSQPMYIAACAFLMESSYYSSPSSRSTSPPPQPLLASQGSGFVMPSMDSSNGSERNSTAKHILLASAAKENYQRCYKALKALDAYWEGARYILTVLDQKAKGIVDPLLYTAEDMENTAEFPSVQTLGAAGWPGSKAAGSAQGAERLSGVANTVPDRTSSPKIDPSQAIGWALTGATNSSQPNLSLLYQMPSLQNGPNPGKPSHPSQYNQAYPAMSAPANAAPSTSSPFSRPLPPTQTQDESKSSSLTPVESKFSQVQSHSIGSEPPYFLGMSSAYSESNARASAAPHSSYNLGIASTQTPQYTYSMASAADQHASSAHLGSRPGDMHSSMNVQTGGMMIESHDVDMNTLQQQESFPFFNGEILPWLEYLPPDVLSFFGETQNFPMMSPDDTTPRPPQ</sequence>
<evidence type="ECO:0000259" key="3">
    <source>
        <dbReference type="SMART" id="SM00906"/>
    </source>
</evidence>
<feature type="non-terminal residue" evidence="4">
    <location>
        <position position="1"/>
    </location>
</feature>
<feature type="compositionally biased region" description="Basic and acidic residues" evidence="2">
    <location>
        <begin position="135"/>
        <end position="154"/>
    </location>
</feature>
<comment type="caution">
    <text evidence="4">The sequence shown here is derived from an EMBL/GenBank/DDBJ whole genome shotgun (WGS) entry which is preliminary data.</text>
</comment>
<dbReference type="PANTHER" id="PTHR47783:SF1">
    <property type="entry name" value="ZN(II)2CYS6 TRANSCRIPTION FACTOR (EUROFUNG)"/>
    <property type="match status" value="1"/>
</dbReference>
<dbReference type="CDD" id="cd12148">
    <property type="entry name" value="fungal_TF_MHR"/>
    <property type="match status" value="1"/>
</dbReference>
<evidence type="ECO:0000313" key="5">
    <source>
        <dbReference type="Proteomes" id="UP001213681"/>
    </source>
</evidence>
<keyword evidence="1" id="KW-0539">Nucleus</keyword>
<dbReference type="GO" id="GO:0006351">
    <property type="term" value="P:DNA-templated transcription"/>
    <property type="evidence" value="ECO:0007669"/>
    <property type="project" value="InterPro"/>
</dbReference>
<feature type="region of interest" description="Disordered" evidence="2">
    <location>
        <begin position="81"/>
        <end position="171"/>
    </location>
</feature>
<feature type="region of interest" description="Disordered" evidence="2">
    <location>
        <begin position="766"/>
        <end position="796"/>
    </location>
</feature>
<feature type="compositionally biased region" description="Low complexity" evidence="2">
    <location>
        <begin position="205"/>
        <end position="220"/>
    </location>
</feature>
<accession>A0AAD6C783</accession>
<dbReference type="Pfam" id="PF04082">
    <property type="entry name" value="Fungal_trans"/>
    <property type="match status" value="1"/>
</dbReference>
<dbReference type="RefSeq" id="XP_056765840.1">
    <property type="nucleotide sequence ID" value="XM_056910136.1"/>
</dbReference>
<dbReference type="SMART" id="SM00906">
    <property type="entry name" value="Fungal_trans"/>
    <property type="match status" value="1"/>
</dbReference>
<feature type="region of interest" description="Disordered" evidence="2">
    <location>
        <begin position="200"/>
        <end position="223"/>
    </location>
</feature>